<sequence length="71" mass="7978">MIIAALVLAAAVLVAVIGLVVLTRRTPPGRRTPLQRLVDWWTRDPRLPYGPDTDRVAAELSILTRRHDRLV</sequence>
<evidence type="ECO:0000313" key="1">
    <source>
        <dbReference type="EMBL" id="VFA90022.1"/>
    </source>
</evidence>
<gene>
    <name evidence="1" type="ORF">NCTC8139_03601</name>
</gene>
<proteinExistence type="predicted"/>
<evidence type="ECO:0000313" key="2">
    <source>
        <dbReference type="Proteomes" id="UP000360750"/>
    </source>
</evidence>
<organism evidence="1 2">
    <name type="scientific">Gordonia paraffinivorans</name>
    <dbReference type="NCBI Taxonomy" id="175628"/>
    <lineage>
        <taxon>Bacteria</taxon>
        <taxon>Bacillati</taxon>
        <taxon>Actinomycetota</taxon>
        <taxon>Actinomycetes</taxon>
        <taxon>Mycobacteriales</taxon>
        <taxon>Gordoniaceae</taxon>
        <taxon>Gordonia</taxon>
    </lineage>
</organism>
<accession>A0ABD7V6U1</accession>
<dbReference type="AlphaFoldDB" id="A0ABD7V6U1"/>
<name>A0ABD7V6U1_9ACTN</name>
<protein>
    <submittedName>
        <fullName evidence="1">Uncharacterized protein</fullName>
    </submittedName>
</protein>
<dbReference type="GeneID" id="60751572"/>
<reference evidence="1 2" key="1">
    <citation type="submission" date="2019-02" db="EMBL/GenBank/DDBJ databases">
        <authorList>
            <consortium name="Pathogen Informatics"/>
        </authorList>
    </citation>
    <scope>NUCLEOTIDE SEQUENCE [LARGE SCALE GENOMIC DNA]</scope>
    <source>
        <strain evidence="1 2">3012STDY6756503</strain>
    </source>
</reference>
<dbReference type="RefSeq" id="WP_006898825.1">
    <property type="nucleotide sequence ID" value="NZ_CAACYD010000007.1"/>
</dbReference>
<dbReference type="Proteomes" id="UP000360750">
    <property type="component" value="Unassembled WGS sequence"/>
</dbReference>
<dbReference type="EMBL" id="CAACYD010000007">
    <property type="protein sequence ID" value="VFA90022.1"/>
    <property type="molecule type" value="Genomic_DNA"/>
</dbReference>
<comment type="caution">
    <text evidence="1">The sequence shown here is derived from an EMBL/GenBank/DDBJ whole genome shotgun (WGS) entry which is preliminary data.</text>
</comment>